<name>A0AAW1TU40_9CUCU</name>
<keyword evidence="6" id="KW-0963">Cytoplasm</keyword>
<dbReference type="GO" id="GO:0051301">
    <property type="term" value="P:cell division"/>
    <property type="evidence" value="ECO:0007669"/>
    <property type="project" value="UniProtKB-KW"/>
</dbReference>
<comment type="subcellular location">
    <subcellularLocation>
        <location evidence="1">Chromosome</location>
    </subcellularLocation>
    <subcellularLocation>
        <location evidence="2">Cytoplasm</location>
    </subcellularLocation>
</comment>
<evidence type="ECO:0000313" key="13">
    <source>
        <dbReference type="Proteomes" id="UP001431783"/>
    </source>
</evidence>
<proteinExistence type="inferred from homology"/>
<dbReference type="PANTHER" id="PTHR13108:SF9">
    <property type="entry name" value="CONDENSIN COMPLEX SUBUNIT 2"/>
    <property type="match status" value="1"/>
</dbReference>
<organism evidence="12 13">
    <name type="scientific">Henosepilachna vigintioctopunctata</name>
    <dbReference type="NCBI Taxonomy" id="420089"/>
    <lineage>
        <taxon>Eukaryota</taxon>
        <taxon>Metazoa</taxon>
        <taxon>Ecdysozoa</taxon>
        <taxon>Arthropoda</taxon>
        <taxon>Hexapoda</taxon>
        <taxon>Insecta</taxon>
        <taxon>Pterygota</taxon>
        <taxon>Neoptera</taxon>
        <taxon>Endopterygota</taxon>
        <taxon>Coleoptera</taxon>
        <taxon>Polyphaga</taxon>
        <taxon>Cucujiformia</taxon>
        <taxon>Coccinelloidea</taxon>
        <taxon>Coccinellidae</taxon>
        <taxon>Epilachninae</taxon>
        <taxon>Epilachnini</taxon>
        <taxon>Henosepilachna</taxon>
    </lineage>
</organism>
<gene>
    <name evidence="12" type="ORF">WA026_011521</name>
</gene>
<keyword evidence="8" id="KW-0498">Mitosis</keyword>
<dbReference type="InterPro" id="IPR022816">
    <property type="entry name" value="Condensin_barren_su2"/>
</dbReference>
<dbReference type="AlphaFoldDB" id="A0AAW1TU40"/>
<evidence type="ECO:0000256" key="5">
    <source>
        <dbReference type="ARBA" id="ARBA00022454"/>
    </source>
</evidence>
<feature type="compositionally biased region" description="Basic and acidic residues" evidence="11">
    <location>
        <begin position="153"/>
        <end position="165"/>
    </location>
</feature>
<feature type="region of interest" description="Disordered" evidence="11">
    <location>
        <begin position="1"/>
        <end position="43"/>
    </location>
</feature>
<evidence type="ECO:0000256" key="2">
    <source>
        <dbReference type="ARBA" id="ARBA00004496"/>
    </source>
</evidence>
<dbReference type="GO" id="GO:0000796">
    <property type="term" value="C:condensin complex"/>
    <property type="evidence" value="ECO:0007669"/>
    <property type="project" value="InterPro"/>
</dbReference>
<dbReference type="GO" id="GO:0007076">
    <property type="term" value="P:mitotic chromosome condensation"/>
    <property type="evidence" value="ECO:0007669"/>
    <property type="project" value="InterPro"/>
</dbReference>
<reference evidence="12 13" key="1">
    <citation type="submission" date="2023-03" db="EMBL/GenBank/DDBJ databases">
        <title>Genome insight into feeding habits of ladybird beetles.</title>
        <authorList>
            <person name="Li H.-S."/>
            <person name="Huang Y.-H."/>
            <person name="Pang H."/>
        </authorList>
    </citation>
    <scope>NUCLEOTIDE SEQUENCE [LARGE SCALE GENOMIC DNA]</scope>
    <source>
        <strain evidence="12">SYSU_2023b</strain>
        <tissue evidence="12">Whole body</tissue>
    </source>
</reference>
<evidence type="ECO:0000256" key="10">
    <source>
        <dbReference type="ARBA" id="ARBA00023306"/>
    </source>
</evidence>
<dbReference type="PANTHER" id="PTHR13108">
    <property type="entry name" value="CONDENSIN COMPLEX SUBUNIT 2"/>
    <property type="match status" value="1"/>
</dbReference>
<dbReference type="GO" id="GO:0005737">
    <property type="term" value="C:cytoplasm"/>
    <property type="evidence" value="ECO:0007669"/>
    <property type="project" value="UniProtKB-SubCell"/>
</dbReference>
<dbReference type="GO" id="GO:0003682">
    <property type="term" value="F:chromatin binding"/>
    <property type="evidence" value="ECO:0007669"/>
    <property type="project" value="TreeGrafter"/>
</dbReference>
<keyword evidence="13" id="KW-1185">Reference proteome</keyword>
<evidence type="ECO:0000256" key="3">
    <source>
        <dbReference type="ARBA" id="ARBA00009471"/>
    </source>
</evidence>
<comment type="caution">
    <text evidence="12">The sequence shown here is derived from an EMBL/GenBank/DDBJ whole genome shotgun (WGS) entry which is preliminary data.</text>
</comment>
<evidence type="ECO:0000256" key="1">
    <source>
        <dbReference type="ARBA" id="ARBA00004286"/>
    </source>
</evidence>
<keyword evidence="10" id="KW-0131">Cell cycle</keyword>
<keyword evidence="7" id="KW-0132">Cell division</keyword>
<evidence type="ECO:0000313" key="12">
    <source>
        <dbReference type="EMBL" id="KAK9871246.1"/>
    </source>
</evidence>
<evidence type="ECO:0000256" key="11">
    <source>
        <dbReference type="SAM" id="MobiDB-lite"/>
    </source>
</evidence>
<dbReference type="Pfam" id="PF05786">
    <property type="entry name" value="Cnd2"/>
    <property type="match status" value="2"/>
</dbReference>
<evidence type="ECO:0000256" key="6">
    <source>
        <dbReference type="ARBA" id="ARBA00022490"/>
    </source>
</evidence>
<keyword evidence="5" id="KW-0158">Chromosome</keyword>
<evidence type="ECO:0000256" key="7">
    <source>
        <dbReference type="ARBA" id="ARBA00022618"/>
    </source>
</evidence>
<evidence type="ECO:0000256" key="9">
    <source>
        <dbReference type="ARBA" id="ARBA00023067"/>
    </source>
</evidence>
<comment type="similarity">
    <text evidence="3">Belongs to the CND2 (condensin subunit 2) family.</text>
</comment>
<sequence>METSTPSTKNSKDLRRRTLLRVAETPIPTEGVNDESERSSRRSFIEMQKKIQSPNKAQSPALNDSVRFSGEQEIKDHFQICTKLYAENKITARVAWQLHIIDLLRVVSKKQRPDTLQVASTSLDIGAKVYSLRVDDIHAAGLKLANSMARFGQKDSANDGDKDDNADNEDNPEAGPAQRKKRKLKYTDGPKNTISKDPKNLLAPVPKLESVFFSTRINSDMSTVENLFTNRLPMDKSCYKFMVLSDEKAWVTGPDEAVEGLEEETVFDDNFPKGGNICIPFQDFILDKWDIDEEERKNAERSISQPSKDVLVYDDEGLPMPELDGSIHDIFNGNHDDNMADDDEPREEDFVVQQMQHEIANVVDLMRFEDDVRRSEYSYNSVISTSNGKVIDQIWAGPSHWKLKFLRRSRARFSGAIEALSAQKPKKKVKTVEPMPIDLLDFETDYEKVLDNLKRIRLKKRVNLTNKVTLPMPDSSCVSLLKNVYELMIKPGTVPVSKKDVSSVQETKDLESDAQHNMENDIADNSHMDHDGFHGDDFINEEEEIAVSNEQQFMGDNLVDAPEYVPKAYIPYALQAKKMDMKKLKGHIWQMLANCPLEETADVVPSTFSEMFTSLPNVLPQSMRKELSCSLAFSALLHLCNDKTLKLTQLPNYQDFKIESG</sequence>
<protein>
    <recommendedName>
        <fullName evidence="4">Condensin complex subunit 2</fullName>
    </recommendedName>
</protein>
<dbReference type="Proteomes" id="UP001431783">
    <property type="component" value="Unassembled WGS sequence"/>
</dbReference>
<keyword evidence="9" id="KW-0226">DNA condensation</keyword>
<evidence type="ECO:0000256" key="8">
    <source>
        <dbReference type="ARBA" id="ARBA00022776"/>
    </source>
</evidence>
<evidence type="ECO:0000256" key="4">
    <source>
        <dbReference type="ARBA" id="ARBA00016065"/>
    </source>
</evidence>
<feature type="region of interest" description="Disordered" evidence="11">
    <location>
        <begin position="153"/>
        <end position="200"/>
    </location>
</feature>
<accession>A0AAW1TU40</accession>
<dbReference type="EMBL" id="JARQZJ010000005">
    <property type="protein sequence ID" value="KAK9871246.1"/>
    <property type="molecule type" value="Genomic_DNA"/>
</dbReference>